<dbReference type="Gene3D" id="3.55.40.20">
    <property type="entry name" value="Iron/manganese superoxide dismutase, C-terminal domain"/>
    <property type="match status" value="1"/>
</dbReference>
<dbReference type="InterPro" id="IPR019832">
    <property type="entry name" value="Mn/Fe_SOD_C"/>
</dbReference>
<evidence type="ECO:0000256" key="6">
    <source>
        <dbReference type="SAM" id="SignalP"/>
    </source>
</evidence>
<comment type="caution">
    <text evidence="9">The sequence shown here is derived from an EMBL/GenBank/DDBJ whole genome shotgun (WGS) entry which is preliminary data.</text>
</comment>
<dbReference type="PANTHER" id="PTHR43595">
    <property type="entry name" value="37S RIBOSOMAL PROTEIN S26, MITOCHONDRIAL"/>
    <property type="match status" value="1"/>
</dbReference>
<evidence type="ECO:0000259" key="7">
    <source>
        <dbReference type="Pfam" id="PF00081"/>
    </source>
</evidence>
<evidence type="ECO:0000256" key="3">
    <source>
        <dbReference type="ARBA" id="ARBA00022723"/>
    </source>
</evidence>
<keyword evidence="6" id="KW-0732">Signal</keyword>
<feature type="chain" id="PRO_5045280424" description="superoxide dismutase" evidence="6">
    <location>
        <begin position="24"/>
        <end position="304"/>
    </location>
</feature>
<dbReference type="InterPro" id="IPR019831">
    <property type="entry name" value="Mn/Fe_SOD_N"/>
</dbReference>
<dbReference type="SUPFAM" id="SSF54719">
    <property type="entry name" value="Fe,Mn superoxide dismutase (SOD), C-terminal domain"/>
    <property type="match status" value="1"/>
</dbReference>
<keyword evidence="4" id="KW-0560">Oxidoreductase</keyword>
<proteinExistence type="inferred from homology"/>
<dbReference type="PRINTS" id="PR01703">
    <property type="entry name" value="MNSODISMTASE"/>
</dbReference>
<evidence type="ECO:0000256" key="4">
    <source>
        <dbReference type="ARBA" id="ARBA00023002"/>
    </source>
</evidence>
<feature type="region of interest" description="Disordered" evidence="5">
    <location>
        <begin position="285"/>
        <end position="304"/>
    </location>
</feature>
<dbReference type="InterPro" id="IPR019833">
    <property type="entry name" value="Mn/Fe_SOD_BS"/>
</dbReference>
<dbReference type="SUPFAM" id="SSF46609">
    <property type="entry name" value="Fe,Mn superoxide dismutase (SOD), N-terminal domain"/>
    <property type="match status" value="1"/>
</dbReference>
<evidence type="ECO:0000256" key="5">
    <source>
        <dbReference type="SAM" id="MobiDB-lite"/>
    </source>
</evidence>
<dbReference type="InterPro" id="IPR036324">
    <property type="entry name" value="Mn/Fe_SOD_N_sf"/>
</dbReference>
<organism evidence="9 10">
    <name type="scientific">Coccomyxa subellipsoidea</name>
    <dbReference type="NCBI Taxonomy" id="248742"/>
    <lineage>
        <taxon>Eukaryota</taxon>
        <taxon>Viridiplantae</taxon>
        <taxon>Chlorophyta</taxon>
        <taxon>core chlorophytes</taxon>
        <taxon>Trebouxiophyceae</taxon>
        <taxon>Trebouxiophyceae incertae sedis</taxon>
        <taxon>Coccomyxaceae</taxon>
        <taxon>Coccomyxa</taxon>
    </lineage>
</organism>
<dbReference type="Pfam" id="PF02777">
    <property type="entry name" value="Sod_Fe_C"/>
    <property type="match status" value="1"/>
</dbReference>
<dbReference type="Proteomes" id="UP001491310">
    <property type="component" value="Unassembled WGS sequence"/>
</dbReference>
<evidence type="ECO:0000259" key="8">
    <source>
        <dbReference type="Pfam" id="PF02777"/>
    </source>
</evidence>
<evidence type="ECO:0000313" key="10">
    <source>
        <dbReference type="Proteomes" id="UP001491310"/>
    </source>
</evidence>
<gene>
    <name evidence="9" type="ORF">WJX75_008053</name>
</gene>
<accession>A0ABR2Z1D0</accession>
<dbReference type="EMBL" id="JALJOT010000002">
    <property type="protein sequence ID" value="KAK9917775.1"/>
    <property type="molecule type" value="Genomic_DNA"/>
</dbReference>
<dbReference type="PROSITE" id="PS00088">
    <property type="entry name" value="SOD_MN"/>
    <property type="match status" value="1"/>
</dbReference>
<dbReference type="InterPro" id="IPR036314">
    <property type="entry name" value="SOD_C_sf"/>
</dbReference>
<sequence>MRSAAAAAGIAAVSIALATPSFAVFTAPSWDEARNSANGVTAGVTAKAGEVFSLIGRKGEDKRDVPAAPLDSLPALPYSTDALEPFVDKETMEIHYNRHHQTYVTNLIKALEKAPELKEMDLNELQRAVGTKRVPKEVQAAVRNHGGGHWNHSFFWKVMAPSKSQDTDYGKSASPELKAAIDKTFGSKDDLEKKFGDAALTVFGSGWTWLGVDPQGGLVITTTPNQDNPLMEAAVSQSHSPLLGLDMWEHAYYLKHQNKKPEYIKDWWNVVNWRQVSDNYALAKDGRDPSGATTAGRLGVNRPV</sequence>
<dbReference type="Pfam" id="PF00081">
    <property type="entry name" value="Sod_Fe_N"/>
    <property type="match status" value="1"/>
</dbReference>
<keyword evidence="10" id="KW-1185">Reference proteome</keyword>
<evidence type="ECO:0000256" key="1">
    <source>
        <dbReference type="ARBA" id="ARBA00008714"/>
    </source>
</evidence>
<comment type="similarity">
    <text evidence="1">Belongs to the iron/manganese superoxide dismutase family.</text>
</comment>
<keyword evidence="3" id="KW-0479">Metal-binding</keyword>
<feature type="domain" description="Manganese/iron superoxide dismutase N-terminal" evidence="7">
    <location>
        <begin position="72"/>
        <end position="160"/>
    </location>
</feature>
<feature type="domain" description="Manganese/iron superoxide dismutase C-terminal" evidence="8">
    <location>
        <begin position="175"/>
        <end position="278"/>
    </location>
</feature>
<dbReference type="InterPro" id="IPR001189">
    <property type="entry name" value="Mn/Fe_SOD"/>
</dbReference>
<name>A0ABR2Z1D0_9CHLO</name>
<dbReference type="EC" id="1.15.1.1" evidence="2"/>
<protein>
    <recommendedName>
        <fullName evidence="2">superoxide dismutase</fullName>
        <ecNumber evidence="2">1.15.1.1</ecNumber>
    </recommendedName>
</protein>
<dbReference type="PANTHER" id="PTHR43595:SF2">
    <property type="entry name" value="SMALL RIBOSOMAL SUBUNIT PROTEIN MS42"/>
    <property type="match status" value="1"/>
</dbReference>
<reference evidence="9 10" key="1">
    <citation type="journal article" date="2024" name="Nat. Commun.">
        <title>Phylogenomics reveals the evolutionary origins of lichenization in chlorophyte algae.</title>
        <authorList>
            <person name="Puginier C."/>
            <person name="Libourel C."/>
            <person name="Otte J."/>
            <person name="Skaloud P."/>
            <person name="Haon M."/>
            <person name="Grisel S."/>
            <person name="Petersen M."/>
            <person name="Berrin J.G."/>
            <person name="Delaux P.M."/>
            <person name="Dal Grande F."/>
            <person name="Keller J."/>
        </authorList>
    </citation>
    <scope>NUCLEOTIDE SEQUENCE [LARGE SCALE GENOMIC DNA]</scope>
    <source>
        <strain evidence="9 10">SAG 216-7</strain>
    </source>
</reference>
<dbReference type="Gene3D" id="1.10.287.990">
    <property type="entry name" value="Fe,Mn superoxide dismutase (SOD) domain"/>
    <property type="match status" value="1"/>
</dbReference>
<feature type="signal peptide" evidence="6">
    <location>
        <begin position="1"/>
        <end position="23"/>
    </location>
</feature>
<evidence type="ECO:0000256" key="2">
    <source>
        <dbReference type="ARBA" id="ARBA00012682"/>
    </source>
</evidence>
<evidence type="ECO:0000313" key="9">
    <source>
        <dbReference type="EMBL" id="KAK9917775.1"/>
    </source>
</evidence>